<dbReference type="InterPro" id="IPR029063">
    <property type="entry name" value="SAM-dependent_MTases_sf"/>
</dbReference>
<sequence length="401" mass="47045">MKESAKSAYKRDAINYYDQPMRSSRYDPVKVRWEDKICQDHYRKMVNRLTEAGEKLRILDLGCGIGYGYHLISNILDDDVPIEEDCCKLLEADDIEYYVGLDINPELVDIAKDRYKDDKKVTIIKCDFLNDVYPEKPFNIFFSSGVPFSHFNDNDFSSLLEKIFDHIKSFGTSAFLVVDVLGRYSIEWQSQWDKPSWHIYNMSFFSDGKEKEQVYMKFWDKELNDFVLEAAKKACVKAECFDTFDRSIFIGRHIDTSNFNPNLKKMRAMVNDLFYPQQRAPLQEMFMDYTYEDGPEDVQEHYKRITYYWNYTLATACSYLGIPIPDWFKINVAYTIPASLKSSQEQLGRVVKDKERYKQTDDFRADVFEPLLGQLLRNIEHDYSEGLGAAHTLISIFEVIA</sequence>
<feature type="domain" description="Methyltransferase" evidence="1">
    <location>
        <begin position="96"/>
        <end position="169"/>
    </location>
</feature>
<name>A0A7G9Z828_9EURY</name>
<dbReference type="CDD" id="cd02440">
    <property type="entry name" value="AdoMet_MTases"/>
    <property type="match status" value="1"/>
</dbReference>
<evidence type="ECO:0000259" key="1">
    <source>
        <dbReference type="Pfam" id="PF13649"/>
    </source>
</evidence>
<proteinExistence type="predicted"/>
<dbReference type="Gene3D" id="3.40.50.150">
    <property type="entry name" value="Vaccinia Virus protein VP39"/>
    <property type="match status" value="1"/>
</dbReference>
<organism evidence="2">
    <name type="scientific">Candidatus Methanophaga sp. ANME-1 ERB7</name>
    <dbReference type="NCBI Taxonomy" id="2759913"/>
    <lineage>
        <taxon>Archaea</taxon>
        <taxon>Methanobacteriati</taxon>
        <taxon>Methanobacteriota</taxon>
        <taxon>Stenosarchaea group</taxon>
        <taxon>Methanomicrobia</taxon>
        <taxon>Candidatus Methanophagales</taxon>
        <taxon>Candidatus Methanophagaceae</taxon>
        <taxon>Candidatus Methanophaga</taxon>
    </lineage>
</organism>
<dbReference type="InterPro" id="IPR041698">
    <property type="entry name" value="Methyltransf_25"/>
</dbReference>
<gene>
    <name evidence="2" type="ORF">EIIOIEJP_00019</name>
</gene>
<dbReference type="Pfam" id="PF13649">
    <property type="entry name" value="Methyltransf_25"/>
    <property type="match status" value="1"/>
</dbReference>
<evidence type="ECO:0000313" key="2">
    <source>
        <dbReference type="EMBL" id="QNO56412.1"/>
    </source>
</evidence>
<accession>A0A7G9Z828</accession>
<protein>
    <recommendedName>
        <fullName evidence="1">Methyltransferase domain-containing protein</fullName>
    </recommendedName>
</protein>
<dbReference type="SUPFAM" id="SSF53335">
    <property type="entry name" value="S-adenosyl-L-methionine-dependent methyltransferases"/>
    <property type="match status" value="1"/>
</dbReference>
<dbReference type="AlphaFoldDB" id="A0A7G9Z828"/>
<reference evidence="2" key="1">
    <citation type="submission" date="2020-06" db="EMBL/GenBank/DDBJ databases">
        <title>Unique genomic features of the anaerobic methanotrophic archaea.</title>
        <authorList>
            <person name="Chadwick G.L."/>
            <person name="Skennerton C.T."/>
            <person name="Laso-Perez R."/>
            <person name="Leu A.O."/>
            <person name="Speth D.R."/>
            <person name="Yu H."/>
            <person name="Morgan-Lang C."/>
            <person name="Hatzenpichler R."/>
            <person name="Goudeau D."/>
            <person name="Malmstrom R."/>
            <person name="Brazelton W.J."/>
            <person name="Woyke T."/>
            <person name="Hallam S.J."/>
            <person name="Tyson G.W."/>
            <person name="Wegener G."/>
            <person name="Boetius A."/>
            <person name="Orphan V."/>
        </authorList>
    </citation>
    <scope>NUCLEOTIDE SEQUENCE</scope>
</reference>
<dbReference type="EMBL" id="MT631655">
    <property type="protein sequence ID" value="QNO56412.1"/>
    <property type="molecule type" value="Genomic_DNA"/>
</dbReference>